<dbReference type="RefSeq" id="WP_224478450.1">
    <property type="nucleotide sequence ID" value="NZ_JAIUJS010000004.1"/>
</dbReference>
<dbReference type="Pfam" id="PF07819">
    <property type="entry name" value="PGAP1"/>
    <property type="match status" value="1"/>
</dbReference>
<dbReference type="PANTHER" id="PTHR11440">
    <property type="entry name" value="LECITHIN-CHOLESTEROL ACYLTRANSFERASE-RELATED"/>
    <property type="match status" value="1"/>
</dbReference>
<dbReference type="Proteomes" id="UP001198402">
    <property type="component" value="Unassembled WGS sequence"/>
</dbReference>
<dbReference type="InterPro" id="IPR029058">
    <property type="entry name" value="AB_hydrolase_fold"/>
</dbReference>
<keyword evidence="3" id="KW-1185">Reference proteome</keyword>
<comment type="caution">
    <text evidence="2">The sequence shown here is derived from an EMBL/GenBank/DDBJ whole genome shotgun (WGS) entry which is preliminary data.</text>
</comment>
<proteinExistence type="predicted"/>
<evidence type="ECO:0000313" key="3">
    <source>
        <dbReference type="Proteomes" id="UP001198402"/>
    </source>
</evidence>
<reference evidence="3" key="1">
    <citation type="submission" date="2023-07" db="EMBL/GenBank/DDBJ databases">
        <authorList>
            <person name="Yue Y."/>
        </authorList>
    </citation>
    <scope>NUCLEOTIDE SEQUENCE [LARGE SCALE GENOMIC DNA]</scope>
    <source>
        <strain evidence="3">2Y89</strain>
    </source>
</reference>
<evidence type="ECO:0000313" key="2">
    <source>
        <dbReference type="EMBL" id="MCA0153490.1"/>
    </source>
</evidence>
<dbReference type="InterPro" id="IPR012908">
    <property type="entry name" value="PGAP1-ab_dom-like"/>
</dbReference>
<organism evidence="2 3">
    <name type="scientific">Winogradskyella vincentii</name>
    <dbReference type="NCBI Taxonomy" id="2877122"/>
    <lineage>
        <taxon>Bacteria</taxon>
        <taxon>Pseudomonadati</taxon>
        <taxon>Bacteroidota</taxon>
        <taxon>Flavobacteriia</taxon>
        <taxon>Flavobacteriales</taxon>
        <taxon>Flavobacteriaceae</taxon>
        <taxon>Winogradskyella</taxon>
    </lineage>
</organism>
<feature type="domain" description="GPI inositol-deacylase PGAP1-like alpha/beta" evidence="1">
    <location>
        <begin position="142"/>
        <end position="305"/>
    </location>
</feature>
<accession>A0ABS7Y0N5</accession>
<gene>
    <name evidence="2" type="ORF">LBV24_09710</name>
</gene>
<dbReference type="SUPFAM" id="SSF53474">
    <property type="entry name" value="alpha/beta-Hydrolases"/>
    <property type="match status" value="1"/>
</dbReference>
<dbReference type="Gene3D" id="3.40.50.1820">
    <property type="entry name" value="alpha/beta hydrolase"/>
    <property type="match status" value="1"/>
</dbReference>
<name>A0ABS7Y0N5_9FLAO</name>
<evidence type="ECO:0000259" key="1">
    <source>
        <dbReference type="Pfam" id="PF07819"/>
    </source>
</evidence>
<protein>
    <submittedName>
        <fullName evidence="2">GPI inositol-deacylase</fullName>
    </submittedName>
</protein>
<sequence>MSNNKNTSSYLQGYTRLIADATIGITDLVETMHNRVVHPPFLPSTPIQHLITSIAGITYKNIRWSTKLISRSLDNGLGQLAPVLGKIKSTDKKEAISSALNGVVGDYLEEKENPLKITMQFRHMSEAIQLDSKSIDEAYPTINGKILLMVHGSCMNDIQWTRQEHNHGTSLAKDLGKTPIYLHYNSGRHISSNGKNLNELLEDLILHWTVPVEELVIIAHSMGGLVVRSALHYGQQQQKTWTKHLKKIVFLGTPHHGAPLERIGNYVDNILGAIPYAKPFARLGKVRSAGITDLRYGNLIDEDWQDNDRFEINGDQRQNIPLPQQIECYSIAAVTGKATNPISSAIIGDSLVDVKSALGQHKNPAKNLDFKDENTWVAYGNNHMDLLSNPKIYSKIKAWLD</sequence>
<dbReference type="EMBL" id="JAIUJS010000004">
    <property type="protein sequence ID" value="MCA0153490.1"/>
    <property type="molecule type" value="Genomic_DNA"/>
</dbReference>